<feature type="compositionally biased region" description="Polar residues" evidence="1">
    <location>
        <begin position="20"/>
        <end position="63"/>
    </location>
</feature>
<dbReference type="Gene3D" id="3.30.200.20">
    <property type="entry name" value="Phosphorylase Kinase, domain 1"/>
    <property type="match status" value="1"/>
</dbReference>
<dbReference type="Pfam" id="PF00069">
    <property type="entry name" value="Pkinase"/>
    <property type="match status" value="1"/>
</dbReference>
<gene>
    <name evidence="3" type="ORF">RIMI_LOCUS6209209</name>
</gene>
<dbReference type="InterPro" id="IPR000719">
    <property type="entry name" value="Prot_kinase_dom"/>
</dbReference>
<proteinExistence type="predicted"/>
<sequence length="280" mass="30305">MYKSLNQKPSPGLAHLAQKSRPSVPTVSTFGPVSPRVTSAPSAVTTSKLPPSVGSPLTVTSPPTNAPVPTAPIQPASKGAPPPTPPRRHRGLPTPPTLHRILPQSTAKVEPQGIFSNKLQSPEPFPAMPVTSHVSTVTVSVTPGQAISQLRVPPAPPVQQVKPPPEPAAKTVPVKPVQEMKSPTELPKTPSVTYVAQLKPGRFGVIRECKENATGKHFMAKIIPYEHENKQSVLQEYEVLKCLHHQRILSLHEAYITPRYLVLISEQCAGREILYCLVER</sequence>
<feature type="region of interest" description="Disordered" evidence="1">
    <location>
        <begin position="1"/>
        <end position="97"/>
    </location>
</feature>
<evidence type="ECO:0000256" key="1">
    <source>
        <dbReference type="SAM" id="MobiDB-lite"/>
    </source>
</evidence>
<feature type="region of interest" description="Disordered" evidence="1">
    <location>
        <begin position="149"/>
        <end position="186"/>
    </location>
</feature>
<keyword evidence="4" id="KW-1185">Reference proteome</keyword>
<dbReference type="InterPro" id="IPR011009">
    <property type="entry name" value="Kinase-like_dom_sf"/>
</dbReference>
<accession>A0ABN9L793</accession>
<evidence type="ECO:0000313" key="4">
    <source>
        <dbReference type="Proteomes" id="UP001176940"/>
    </source>
</evidence>
<dbReference type="PROSITE" id="PS50011">
    <property type="entry name" value="PROTEIN_KINASE_DOM"/>
    <property type="match status" value="1"/>
</dbReference>
<reference evidence="3" key="1">
    <citation type="submission" date="2023-07" db="EMBL/GenBank/DDBJ databases">
        <authorList>
            <person name="Stuckert A."/>
        </authorList>
    </citation>
    <scope>NUCLEOTIDE SEQUENCE</scope>
</reference>
<feature type="domain" description="Protein kinase" evidence="2">
    <location>
        <begin position="192"/>
        <end position="280"/>
    </location>
</feature>
<evidence type="ECO:0000313" key="3">
    <source>
        <dbReference type="EMBL" id="CAJ0934969.1"/>
    </source>
</evidence>
<dbReference type="EMBL" id="CAUEEQ010011103">
    <property type="protein sequence ID" value="CAJ0934969.1"/>
    <property type="molecule type" value="Genomic_DNA"/>
</dbReference>
<name>A0ABN9L793_9NEOB</name>
<dbReference type="SUPFAM" id="SSF56112">
    <property type="entry name" value="Protein kinase-like (PK-like)"/>
    <property type="match status" value="1"/>
</dbReference>
<feature type="compositionally biased region" description="Pro residues" evidence="1">
    <location>
        <begin position="153"/>
        <end position="167"/>
    </location>
</feature>
<evidence type="ECO:0000259" key="2">
    <source>
        <dbReference type="PROSITE" id="PS50011"/>
    </source>
</evidence>
<protein>
    <recommendedName>
        <fullName evidence="2">Protein kinase domain-containing protein</fullName>
    </recommendedName>
</protein>
<dbReference type="PANTHER" id="PTHR24347">
    <property type="entry name" value="SERINE/THREONINE-PROTEIN KINASE"/>
    <property type="match status" value="1"/>
</dbReference>
<organism evidence="3 4">
    <name type="scientific">Ranitomeya imitator</name>
    <name type="common">mimic poison frog</name>
    <dbReference type="NCBI Taxonomy" id="111125"/>
    <lineage>
        <taxon>Eukaryota</taxon>
        <taxon>Metazoa</taxon>
        <taxon>Chordata</taxon>
        <taxon>Craniata</taxon>
        <taxon>Vertebrata</taxon>
        <taxon>Euteleostomi</taxon>
        <taxon>Amphibia</taxon>
        <taxon>Batrachia</taxon>
        <taxon>Anura</taxon>
        <taxon>Neobatrachia</taxon>
        <taxon>Hyloidea</taxon>
        <taxon>Dendrobatidae</taxon>
        <taxon>Dendrobatinae</taxon>
        <taxon>Ranitomeya</taxon>
    </lineage>
</organism>
<comment type="caution">
    <text evidence="3">The sequence shown here is derived from an EMBL/GenBank/DDBJ whole genome shotgun (WGS) entry which is preliminary data.</text>
</comment>
<dbReference type="Proteomes" id="UP001176940">
    <property type="component" value="Unassembled WGS sequence"/>
</dbReference>